<evidence type="ECO:0000313" key="9">
    <source>
        <dbReference type="Proteomes" id="UP001199816"/>
    </source>
</evidence>
<evidence type="ECO:0000256" key="3">
    <source>
        <dbReference type="ARBA" id="ARBA00022679"/>
    </source>
</evidence>
<dbReference type="InterPro" id="IPR003594">
    <property type="entry name" value="HATPase_dom"/>
</dbReference>
<dbReference type="PANTHER" id="PTHR24421">
    <property type="entry name" value="NITRATE/NITRITE SENSOR PROTEIN NARX-RELATED"/>
    <property type="match status" value="1"/>
</dbReference>
<proteinExistence type="predicted"/>
<dbReference type="EC" id="2.7.13.3" evidence="2"/>
<keyword evidence="6" id="KW-0472">Membrane</keyword>
<dbReference type="InterPro" id="IPR005467">
    <property type="entry name" value="His_kinase_dom"/>
</dbReference>
<dbReference type="InterPro" id="IPR036890">
    <property type="entry name" value="HATPase_C_sf"/>
</dbReference>
<feature type="transmembrane region" description="Helical" evidence="6">
    <location>
        <begin position="322"/>
        <end position="342"/>
    </location>
</feature>
<dbReference type="Gene3D" id="3.30.565.10">
    <property type="entry name" value="Histidine kinase-like ATPase, C-terminal domain"/>
    <property type="match status" value="1"/>
</dbReference>
<dbReference type="EMBL" id="JAJNEC010000003">
    <property type="protein sequence ID" value="MCD2421715.1"/>
    <property type="molecule type" value="Genomic_DNA"/>
</dbReference>
<evidence type="ECO:0000256" key="1">
    <source>
        <dbReference type="ARBA" id="ARBA00000085"/>
    </source>
</evidence>
<comment type="catalytic activity">
    <reaction evidence="1">
        <text>ATP + protein L-histidine = ADP + protein N-phospho-L-histidine.</text>
        <dbReference type="EC" id="2.7.13.3"/>
    </reaction>
</comment>
<evidence type="ECO:0000256" key="5">
    <source>
        <dbReference type="ARBA" id="ARBA00023012"/>
    </source>
</evidence>
<dbReference type="Pfam" id="PF02518">
    <property type="entry name" value="HATPase_c"/>
    <property type="match status" value="1"/>
</dbReference>
<keyword evidence="5" id="KW-0902">Two-component regulatory system</keyword>
<keyword evidence="9" id="KW-1185">Reference proteome</keyword>
<feature type="domain" description="Histidine kinase" evidence="7">
    <location>
        <begin position="485"/>
        <end position="571"/>
    </location>
</feature>
<sequence>MLLKKHLELYKKIVWRKQQYQAYRYKYYSFLANNAAFTHKDGAVIYYLQKAEEELKKKQPYINSLNEPRQLLTIYGTNENANYEKRKAVFERVLPFLKALPQYILNQEVPPNTCTNAMTILNNASRLYAHIQDTAMVVVILGISGKLWNSLQERSNLTRDKMDQCRYLYYQVQYTANRVQGGAEIARAILDSSYTVIRSDTTINQVWTRSVERALLVKYIDFFLSRNQTDSSRYYLQLLARKRNKNDPGEYTTELLYSAKISALEHDFQRAYHDLLDAYEINDSIIDLKTADINNNLYAQLVAEQKQEEITDLQKQKQQQRMIIAGASLLAMLCIAFLVVLMRRKDKKNRRKIEALNRLTQIEIAELEIKANLIQRRLGMELHNDIAGKLVYLCNTIDKKILDEADPTHRNSLKVICDLARDTYLDTRNKSHEWYAEGLKEEQTAFRESVNKITAYALPDGQFEKVIEIDDDSMQKVSNQVRIALLRVIQESFVNILKHAAARKMYLYIYEEDQTIITQIKDNGRGFDVRLQRKKNGIGLSSLQRKIKELGGTLNIHSSKDGTEIIAAIPI</sequence>
<organism evidence="8 9">
    <name type="scientific">Niabella pedocola</name>
    <dbReference type="NCBI Taxonomy" id="1752077"/>
    <lineage>
        <taxon>Bacteria</taxon>
        <taxon>Pseudomonadati</taxon>
        <taxon>Bacteroidota</taxon>
        <taxon>Chitinophagia</taxon>
        <taxon>Chitinophagales</taxon>
        <taxon>Chitinophagaceae</taxon>
        <taxon>Niabella</taxon>
    </lineage>
</organism>
<evidence type="ECO:0000259" key="7">
    <source>
        <dbReference type="PROSITE" id="PS50109"/>
    </source>
</evidence>
<protein>
    <recommendedName>
        <fullName evidence="2">histidine kinase</fullName>
        <ecNumber evidence="2">2.7.13.3</ecNumber>
    </recommendedName>
</protein>
<dbReference type="Proteomes" id="UP001199816">
    <property type="component" value="Unassembled WGS sequence"/>
</dbReference>
<evidence type="ECO:0000256" key="2">
    <source>
        <dbReference type="ARBA" id="ARBA00012438"/>
    </source>
</evidence>
<dbReference type="InterPro" id="IPR050482">
    <property type="entry name" value="Sensor_HK_TwoCompSys"/>
</dbReference>
<gene>
    <name evidence="8" type="ORF">LQ567_03010</name>
</gene>
<name>A0ABS8PKV6_9BACT</name>
<reference evidence="8 9" key="1">
    <citation type="submission" date="2021-11" db="EMBL/GenBank/DDBJ databases">
        <title>Genomic of Niabella pedocola.</title>
        <authorList>
            <person name="Wu T."/>
        </authorList>
    </citation>
    <scope>NUCLEOTIDE SEQUENCE [LARGE SCALE GENOMIC DNA]</scope>
    <source>
        <strain evidence="8 9">JCM 31011</strain>
    </source>
</reference>
<evidence type="ECO:0000256" key="4">
    <source>
        <dbReference type="ARBA" id="ARBA00022777"/>
    </source>
</evidence>
<keyword evidence="6" id="KW-1133">Transmembrane helix</keyword>
<keyword evidence="6" id="KW-0812">Transmembrane</keyword>
<comment type="caution">
    <text evidence="8">The sequence shown here is derived from an EMBL/GenBank/DDBJ whole genome shotgun (WGS) entry which is preliminary data.</text>
</comment>
<dbReference type="SUPFAM" id="SSF55874">
    <property type="entry name" value="ATPase domain of HSP90 chaperone/DNA topoisomerase II/histidine kinase"/>
    <property type="match status" value="1"/>
</dbReference>
<accession>A0ABS8PKV6</accession>
<evidence type="ECO:0000256" key="6">
    <source>
        <dbReference type="SAM" id="Phobius"/>
    </source>
</evidence>
<keyword evidence="4" id="KW-0418">Kinase</keyword>
<dbReference type="PROSITE" id="PS50109">
    <property type="entry name" value="HIS_KIN"/>
    <property type="match status" value="1"/>
</dbReference>
<evidence type="ECO:0000313" key="8">
    <source>
        <dbReference type="EMBL" id="MCD2421715.1"/>
    </source>
</evidence>
<dbReference type="CDD" id="cd16917">
    <property type="entry name" value="HATPase_UhpB-NarQ-NarX-like"/>
    <property type="match status" value="1"/>
</dbReference>
<keyword evidence="3" id="KW-0808">Transferase</keyword>
<dbReference type="RefSeq" id="WP_231002619.1">
    <property type="nucleotide sequence ID" value="NZ_JAJNEC010000003.1"/>
</dbReference>
<dbReference type="PANTHER" id="PTHR24421:SF10">
    <property type="entry name" value="NITRATE_NITRITE SENSOR PROTEIN NARQ"/>
    <property type="match status" value="1"/>
</dbReference>